<feature type="transmembrane region" description="Helical" evidence="1">
    <location>
        <begin position="6"/>
        <end position="25"/>
    </location>
</feature>
<keyword evidence="1" id="KW-0472">Membrane</keyword>
<keyword evidence="1" id="KW-1133">Transmembrane helix</keyword>
<dbReference type="EMBL" id="UFQR01000004">
    <property type="protein sequence ID" value="SSW95459.1"/>
    <property type="molecule type" value="Genomic_DNA"/>
</dbReference>
<accession>A0A3B0MHI3</accession>
<sequence length="35" mass="4191">MVTLTIAVFIVSYLMFELSIFISLTRWNSWLLIRI</sequence>
<evidence type="ECO:0000256" key="1">
    <source>
        <dbReference type="SAM" id="Phobius"/>
    </source>
</evidence>
<evidence type="ECO:0000313" key="2">
    <source>
        <dbReference type="EMBL" id="SSW95459.1"/>
    </source>
</evidence>
<protein>
    <submittedName>
        <fullName evidence="2">Uncharacterized protein</fullName>
    </submittedName>
</protein>
<reference evidence="2" key="1">
    <citation type="submission" date="2018-04" db="EMBL/GenBank/DDBJ databases">
        <authorList>
            <person name="Go L.Y."/>
            <person name="Mitchell J.A."/>
        </authorList>
    </citation>
    <scope>NUCLEOTIDE SEQUENCE</scope>
    <source>
        <strain evidence="2">ARTV</strain>
    </source>
</reference>
<name>A0A3B0MHI3_9GAMM</name>
<proteinExistence type="predicted"/>
<organism evidence="2">
    <name type="scientific">Arsenophonus endosymbiont of Trialeurodes vaporariorum</name>
    <dbReference type="NCBI Taxonomy" id="235567"/>
    <lineage>
        <taxon>Bacteria</taxon>
        <taxon>Pseudomonadati</taxon>
        <taxon>Pseudomonadota</taxon>
        <taxon>Gammaproteobacteria</taxon>
        <taxon>Enterobacterales</taxon>
        <taxon>Morganellaceae</taxon>
        <taxon>Arsenophonus</taxon>
    </lineage>
</organism>
<keyword evidence="1" id="KW-0812">Transmembrane</keyword>
<dbReference type="AlphaFoldDB" id="A0A3B0MHI3"/>
<gene>
    <name evidence="2" type="ORF">ARTV_1319</name>
</gene>